<reference evidence="3" key="1">
    <citation type="submission" date="2016-10" db="EMBL/GenBank/DDBJ databases">
        <authorList>
            <person name="Varghese N."/>
            <person name="Submissions S."/>
        </authorList>
    </citation>
    <scope>NUCLEOTIDE SEQUENCE [LARGE SCALE GENOMIC DNA]</scope>
    <source>
        <strain evidence="3">LMG 26383,CCUG 61248,R- 45681</strain>
    </source>
</reference>
<evidence type="ECO:0000313" key="3">
    <source>
        <dbReference type="Proteomes" id="UP000199664"/>
    </source>
</evidence>
<dbReference type="AlphaFoldDB" id="A0A1H7WKT2"/>
<gene>
    <name evidence="2" type="ORF">SAMN04515666_108207</name>
</gene>
<dbReference type="InterPro" id="IPR017508">
    <property type="entry name" value="HipA_N1"/>
</dbReference>
<protein>
    <submittedName>
        <fullName evidence="2">HipA N-terminal domain-containing protein</fullName>
    </submittedName>
</protein>
<dbReference type="STRING" id="1036779.SAMN04515666_108207"/>
<evidence type="ECO:0000259" key="1">
    <source>
        <dbReference type="Pfam" id="PF13657"/>
    </source>
</evidence>
<organism evidence="2 3">
    <name type="scientific">Bosea lupini</name>
    <dbReference type="NCBI Taxonomy" id="1036779"/>
    <lineage>
        <taxon>Bacteria</taxon>
        <taxon>Pseudomonadati</taxon>
        <taxon>Pseudomonadota</taxon>
        <taxon>Alphaproteobacteria</taxon>
        <taxon>Hyphomicrobiales</taxon>
        <taxon>Boseaceae</taxon>
        <taxon>Bosea</taxon>
    </lineage>
</organism>
<dbReference type="Proteomes" id="UP000199664">
    <property type="component" value="Unassembled WGS sequence"/>
</dbReference>
<dbReference type="EMBL" id="FOAN01000008">
    <property type="protein sequence ID" value="SEM21725.1"/>
    <property type="molecule type" value="Genomic_DNA"/>
</dbReference>
<accession>A0A1H7WKT2</accession>
<dbReference type="Pfam" id="PF13657">
    <property type="entry name" value="Couple_hipA"/>
    <property type="match status" value="1"/>
</dbReference>
<sequence length="139" mass="15393">MALRFKRPAAVPSHDVLVHELKVGTIVRTSGDFNAFNFEEAYRATGGFTILSPSFRAAAGRLRKDPQPLARALPAFFANLLPEDKLREAMEQHHAGNVRTAPVLDPGRGRTKAGQLFAYARADRPWDGSDPPTWLRKLS</sequence>
<keyword evidence="3" id="KW-1185">Reference proteome</keyword>
<evidence type="ECO:0000313" key="2">
    <source>
        <dbReference type="EMBL" id="SEM21725.1"/>
    </source>
</evidence>
<feature type="domain" description="HipA N-terminal subdomain 1" evidence="1">
    <location>
        <begin position="15"/>
        <end position="94"/>
    </location>
</feature>
<proteinExistence type="predicted"/>
<name>A0A1H7WKT2_9HYPH</name>